<keyword evidence="4" id="KW-1185">Reference proteome</keyword>
<dbReference type="AlphaFoldDB" id="A0A1M5QK24"/>
<keyword evidence="1" id="KW-0472">Membrane</keyword>
<dbReference type="GeneID" id="89508914"/>
<evidence type="ECO:0000259" key="2">
    <source>
        <dbReference type="Pfam" id="PF13240"/>
    </source>
</evidence>
<dbReference type="InterPro" id="IPR026870">
    <property type="entry name" value="Zinc_ribbon_dom"/>
</dbReference>
<dbReference type="EMBL" id="FQXK01000003">
    <property type="protein sequence ID" value="SHH14129.1"/>
    <property type="molecule type" value="Genomic_DNA"/>
</dbReference>
<proteinExistence type="predicted"/>
<dbReference type="RefSeq" id="WP_073384969.1">
    <property type="nucleotide sequence ID" value="NZ_FQXK01000003.1"/>
</dbReference>
<name>A0A1M5QK24_BUTFI</name>
<gene>
    <name evidence="3" type="ORF">SAMN02745229_00338</name>
</gene>
<evidence type="ECO:0000256" key="1">
    <source>
        <dbReference type="SAM" id="Phobius"/>
    </source>
</evidence>
<dbReference type="Pfam" id="PF13240">
    <property type="entry name" value="Zn_Ribbon_1"/>
    <property type="match status" value="1"/>
</dbReference>
<protein>
    <submittedName>
        <fullName evidence="3">Zinc-ribbon domain-containing protein</fullName>
    </submittedName>
</protein>
<dbReference type="OrthoDB" id="2003838at2"/>
<keyword evidence="1" id="KW-1133">Transmembrane helix</keyword>
<feature type="domain" description="Zinc-ribbon" evidence="2">
    <location>
        <begin position="3"/>
        <end position="24"/>
    </location>
</feature>
<reference evidence="4" key="1">
    <citation type="submission" date="2016-11" db="EMBL/GenBank/DDBJ databases">
        <authorList>
            <person name="Varghese N."/>
            <person name="Submissions S."/>
        </authorList>
    </citation>
    <scope>NUCLEOTIDE SEQUENCE [LARGE SCALE GENOMIC DNA]</scope>
    <source>
        <strain evidence="4">DSM 3071</strain>
    </source>
</reference>
<evidence type="ECO:0000313" key="3">
    <source>
        <dbReference type="EMBL" id="SHH14129.1"/>
    </source>
</evidence>
<sequence>MAFCEKCGAKISDNAVFCPGCGNKIEKKEEVAAQSVAVETTTGHKSGFRLREVSAESMAQAGINETVFANRVESVDDLKLNDCLFTLYKKLISPVSKIEHLTIAIQNNECEIAAKKAYEGETPSGSEYLSRFFISLFVAPVVTIFAALILGVIGLIFGAELTSSFCWLLYWLSLILLTIVPLKIKYRKISRTTMSRYNNHDIPILENEIKDYENQRNKIVLAIKDYICYCPPAYRHSSALSYFVDSYTNTRVNNLQEAVRAFDEHKRSQDVLNAMKCIYSVLEDIRAEQIRTNEQLASLQASVWAANFIF</sequence>
<evidence type="ECO:0000313" key="4">
    <source>
        <dbReference type="Proteomes" id="UP000184278"/>
    </source>
</evidence>
<dbReference type="Proteomes" id="UP000184278">
    <property type="component" value="Unassembled WGS sequence"/>
</dbReference>
<feature type="transmembrane region" description="Helical" evidence="1">
    <location>
        <begin position="132"/>
        <end position="156"/>
    </location>
</feature>
<organism evidence="3 4">
    <name type="scientific">Butyrivibrio fibrisolvens DSM 3071</name>
    <dbReference type="NCBI Taxonomy" id="1121131"/>
    <lineage>
        <taxon>Bacteria</taxon>
        <taxon>Bacillati</taxon>
        <taxon>Bacillota</taxon>
        <taxon>Clostridia</taxon>
        <taxon>Lachnospirales</taxon>
        <taxon>Lachnospiraceae</taxon>
        <taxon>Butyrivibrio</taxon>
    </lineage>
</organism>
<keyword evidence="1" id="KW-0812">Transmembrane</keyword>
<feature type="transmembrane region" description="Helical" evidence="1">
    <location>
        <begin position="168"/>
        <end position="186"/>
    </location>
</feature>
<accession>A0A1M5QK24</accession>